<feature type="domain" description="Calponin-homology (CH)" evidence="5">
    <location>
        <begin position="338"/>
        <end position="441"/>
    </location>
</feature>
<sequence>MSMRTFWEERAGWTQSRPAGLGLGLGGLAPRPLSRSLTSVYSGRTNTRSRSLPVNPPISSLLLHHHHHPAPSRDPAMEALKLQKKYPQFNREEIFNFISSFNSIESDTPGRIPKPAAISALQNSGEGSYDLIRETLKDVSVDSSGRLELDDWVELIAKLRGQASASVLPTRAGKVTVKGSNANVSHTINEDERSEFTSHINGVLAGDPDIGDRLPVPTDTMQLFDECRDGLILCKLINDSVPDTIDTRVLNIPTPHKQLNAFKITENNNIVISSAKAIGCSVVNIGPSDIADGREHLILGLIWQIIRRGLLSRVTIKEHPELYRLLEDGETLEDLLKLPPDQILLRWFNFHLKAAGWERRVKNFSKDVHDSQNYTVLLNQLKPDECSRAPLQTGDLLQRAEQVLQNADKIGCRKYLTPQSLVAGNPKLNLAFVAHLFNTHPGLAPLEPAEIIETEAVEDFDAEGEREARVFTLWMNSLNVEPGVYNFFEDLKDGCMILQTFDKLIPGSVTWRRVSKPKPIDVASPTHGSFVAGDDDDEEGPIPHAGLSRFKAVENNNYVVELAVQNKMHMVNIQGADIVDGRKTLVLGLVWQLMRISVTQTLASLSTTGRPPSDQEILKWANNTVKDSQSPKKPVPARAPLRSFKDPAGSTGLFYLDLLDALRPGIVDYDLVVNPANEYEEKRQNAKLAISIARKMGALIFLVPEDIVDIRPRLILTFVASLWSLTGKK</sequence>
<keyword evidence="2" id="KW-0677">Repeat</keyword>
<dbReference type="STRING" id="930990.A0A067MGJ7"/>
<dbReference type="FunFam" id="1.10.418.10:FF:000016">
    <property type="entry name" value="Probable fimbrin"/>
    <property type="match status" value="1"/>
</dbReference>
<dbReference type="FunFam" id="1.10.418.10:FF:000010">
    <property type="entry name" value="Plastin-3 isoform 1"/>
    <property type="match status" value="1"/>
</dbReference>
<dbReference type="InterPro" id="IPR036872">
    <property type="entry name" value="CH_dom_sf"/>
</dbReference>
<dbReference type="FunCoup" id="A0A067MGJ7">
    <property type="interactions" value="120"/>
</dbReference>
<name>A0A067MGJ7_BOTB1</name>
<dbReference type="PROSITE" id="PS00020">
    <property type="entry name" value="ACTININ_2"/>
    <property type="match status" value="1"/>
</dbReference>
<feature type="domain" description="Calponin-homology (CH)" evidence="5">
    <location>
        <begin position="465"/>
        <end position="598"/>
    </location>
</feature>
<dbReference type="GO" id="GO:0110009">
    <property type="term" value="P:formin-nucleated actin cable organization"/>
    <property type="evidence" value="ECO:0007669"/>
    <property type="project" value="UniProtKB-ARBA"/>
</dbReference>
<dbReference type="SUPFAM" id="SSF47576">
    <property type="entry name" value="Calponin-homology domain, CH-domain"/>
    <property type="match status" value="1"/>
</dbReference>
<keyword evidence="4" id="KW-0009">Actin-binding</keyword>
<dbReference type="InterPro" id="IPR039959">
    <property type="entry name" value="Fimbrin/Plastin"/>
</dbReference>
<dbReference type="GO" id="GO:0051017">
    <property type="term" value="P:actin filament bundle assembly"/>
    <property type="evidence" value="ECO:0007669"/>
    <property type="project" value="InterPro"/>
</dbReference>
<keyword evidence="7" id="KW-1185">Reference proteome</keyword>
<gene>
    <name evidence="6" type="ORF">BOTBODRAFT_177702</name>
</gene>
<dbReference type="PROSITE" id="PS50021">
    <property type="entry name" value="CH"/>
    <property type="match status" value="4"/>
</dbReference>
<dbReference type="InterPro" id="IPR001589">
    <property type="entry name" value="Actinin_actin-bd_CS"/>
</dbReference>
<dbReference type="GO" id="GO:0046872">
    <property type="term" value="F:metal ion binding"/>
    <property type="evidence" value="ECO:0007669"/>
    <property type="project" value="UniProtKB-KW"/>
</dbReference>
<dbReference type="CDD" id="cd21294">
    <property type="entry name" value="CH_FIMB_rpt1"/>
    <property type="match status" value="1"/>
</dbReference>
<dbReference type="GO" id="GO:0051015">
    <property type="term" value="F:actin filament binding"/>
    <property type="evidence" value="ECO:0007669"/>
    <property type="project" value="InterPro"/>
</dbReference>
<evidence type="ECO:0000259" key="5">
    <source>
        <dbReference type="PROSITE" id="PS50021"/>
    </source>
</evidence>
<dbReference type="HOGENOM" id="CLU_015284_3_0_1"/>
<dbReference type="GO" id="GO:0051639">
    <property type="term" value="P:actin filament network formation"/>
    <property type="evidence" value="ECO:0007669"/>
    <property type="project" value="TreeGrafter"/>
</dbReference>
<accession>A0A067MGJ7</accession>
<dbReference type="SUPFAM" id="SSF47473">
    <property type="entry name" value="EF-hand"/>
    <property type="match status" value="1"/>
</dbReference>
<dbReference type="GO" id="GO:0005884">
    <property type="term" value="C:actin filament"/>
    <property type="evidence" value="ECO:0007669"/>
    <property type="project" value="TreeGrafter"/>
</dbReference>
<dbReference type="AlphaFoldDB" id="A0A067MGJ7"/>
<dbReference type="InParanoid" id="A0A067MGJ7"/>
<dbReference type="PANTHER" id="PTHR19961:SF18">
    <property type="entry name" value="FI19014P1"/>
    <property type="match status" value="1"/>
</dbReference>
<evidence type="ECO:0000256" key="2">
    <source>
        <dbReference type="ARBA" id="ARBA00022737"/>
    </source>
</evidence>
<dbReference type="OrthoDB" id="431378at2759"/>
<evidence type="ECO:0000256" key="3">
    <source>
        <dbReference type="ARBA" id="ARBA00022837"/>
    </source>
</evidence>
<dbReference type="Pfam" id="PF00307">
    <property type="entry name" value="CH"/>
    <property type="match status" value="4"/>
</dbReference>
<feature type="domain" description="Calponin-homology (CH)" evidence="5">
    <location>
        <begin position="190"/>
        <end position="310"/>
    </location>
</feature>
<feature type="domain" description="Calponin-homology (CH)" evidence="5">
    <location>
        <begin position="611"/>
        <end position="727"/>
    </location>
</feature>
<dbReference type="GO" id="GO:0030479">
    <property type="term" value="C:actin cortical patch"/>
    <property type="evidence" value="ECO:0007669"/>
    <property type="project" value="UniProtKB-ARBA"/>
</dbReference>
<dbReference type="InterPro" id="IPR011992">
    <property type="entry name" value="EF-hand-dom_pair"/>
</dbReference>
<dbReference type="GO" id="GO:0032432">
    <property type="term" value="C:actin filament bundle"/>
    <property type="evidence" value="ECO:0007669"/>
    <property type="project" value="TreeGrafter"/>
</dbReference>
<proteinExistence type="predicted"/>
<dbReference type="EMBL" id="KL198062">
    <property type="protein sequence ID" value="KDQ11007.1"/>
    <property type="molecule type" value="Genomic_DNA"/>
</dbReference>
<dbReference type="Gene3D" id="1.10.418.10">
    <property type="entry name" value="Calponin-like domain"/>
    <property type="match status" value="4"/>
</dbReference>
<protein>
    <recommendedName>
        <fullName evidence="5">Calponin-homology (CH) domain-containing protein</fullName>
    </recommendedName>
</protein>
<dbReference type="FunFam" id="1.10.418.10:FF:000042">
    <property type="entry name" value="Fimbrin, putative"/>
    <property type="match status" value="1"/>
</dbReference>
<keyword evidence="1" id="KW-0479">Metal-binding</keyword>
<evidence type="ECO:0000256" key="1">
    <source>
        <dbReference type="ARBA" id="ARBA00022723"/>
    </source>
</evidence>
<dbReference type="Proteomes" id="UP000027195">
    <property type="component" value="Unassembled WGS sequence"/>
</dbReference>
<keyword evidence="3" id="KW-0106">Calcium</keyword>
<dbReference type="SMART" id="SM00033">
    <property type="entry name" value="CH"/>
    <property type="match status" value="4"/>
</dbReference>
<evidence type="ECO:0000313" key="7">
    <source>
        <dbReference type="Proteomes" id="UP000027195"/>
    </source>
</evidence>
<evidence type="ECO:0000313" key="6">
    <source>
        <dbReference type="EMBL" id="KDQ11007.1"/>
    </source>
</evidence>
<dbReference type="CDD" id="cd21300">
    <property type="entry name" value="CH_FIMB_rpt3"/>
    <property type="match status" value="1"/>
</dbReference>
<organism evidence="6 7">
    <name type="scientific">Botryobasidium botryosum (strain FD-172 SS1)</name>
    <dbReference type="NCBI Taxonomy" id="930990"/>
    <lineage>
        <taxon>Eukaryota</taxon>
        <taxon>Fungi</taxon>
        <taxon>Dikarya</taxon>
        <taxon>Basidiomycota</taxon>
        <taxon>Agaricomycotina</taxon>
        <taxon>Agaricomycetes</taxon>
        <taxon>Cantharellales</taxon>
        <taxon>Botryobasidiaceae</taxon>
        <taxon>Botryobasidium</taxon>
    </lineage>
</organism>
<dbReference type="PANTHER" id="PTHR19961">
    <property type="entry name" value="FIMBRIN/PLASTIN"/>
    <property type="match status" value="1"/>
</dbReference>
<evidence type="ECO:0000256" key="4">
    <source>
        <dbReference type="ARBA" id="ARBA00023203"/>
    </source>
</evidence>
<dbReference type="InterPro" id="IPR001715">
    <property type="entry name" value="CH_dom"/>
</dbReference>
<reference evidence="7" key="1">
    <citation type="journal article" date="2014" name="Proc. Natl. Acad. Sci. U.S.A.">
        <title>Extensive sampling of basidiomycete genomes demonstrates inadequacy of the white-rot/brown-rot paradigm for wood decay fungi.</title>
        <authorList>
            <person name="Riley R."/>
            <person name="Salamov A.A."/>
            <person name="Brown D.W."/>
            <person name="Nagy L.G."/>
            <person name="Floudas D."/>
            <person name="Held B.W."/>
            <person name="Levasseur A."/>
            <person name="Lombard V."/>
            <person name="Morin E."/>
            <person name="Otillar R."/>
            <person name="Lindquist E.A."/>
            <person name="Sun H."/>
            <person name="LaButti K.M."/>
            <person name="Schmutz J."/>
            <person name="Jabbour D."/>
            <person name="Luo H."/>
            <person name="Baker S.E."/>
            <person name="Pisabarro A.G."/>
            <person name="Walton J.D."/>
            <person name="Blanchette R.A."/>
            <person name="Henrissat B."/>
            <person name="Martin F."/>
            <person name="Cullen D."/>
            <person name="Hibbett D.S."/>
            <person name="Grigoriev I.V."/>
        </authorList>
    </citation>
    <scope>NUCLEOTIDE SEQUENCE [LARGE SCALE GENOMIC DNA]</scope>
    <source>
        <strain evidence="7">FD-172 SS1</strain>
    </source>
</reference>